<evidence type="ECO:0000313" key="4">
    <source>
        <dbReference type="Proteomes" id="UP000178419"/>
    </source>
</evidence>
<keyword evidence="2" id="KW-1133">Transmembrane helix</keyword>
<sequence>MNDYQENILSQPESISSEVANETPDSTQEPERPLLNKNTKKIIFIIGFVSVIFLFLTFLIKNRSQSYTLNAPTPPQTESLNTPKVAPNDVVIAYFDLSKEYNLEGVKALSHPAADIDNLVSFLGKDITYEIVNSNIDPNGIALVDAKVSYENKITTYTLKLVQDKDVWYLTNIEGK</sequence>
<feature type="transmembrane region" description="Helical" evidence="2">
    <location>
        <begin position="42"/>
        <end position="60"/>
    </location>
</feature>
<evidence type="ECO:0000313" key="3">
    <source>
        <dbReference type="EMBL" id="OGM21804.1"/>
    </source>
</evidence>
<keyword evidence="2" id="KW-0812">Transmembrane</keyword>
<keyword evidence="2" id="KW-0472">Membrane</keyword>
<reference evidence="3 4" key="1">
    <citation type="journal article" date="2016" name="Nat. Commun.">
        <title>Thousands of microbial genomes shed light on interconnected biogeochemical processes in an aquifer system.</title>
        <authorList>
            <person name="Anantharaman K."/>
            <person name="Brown C.T."/>
            <person name="Hug L.A."/>
            <person name="Sharon I."/>
            <person name="Castelle C.J."/>
            <person name="Probst A.J."/>
            <person name="Thomas B.C."/>
            <person name="Singh A."/>
            <person name="Wilkins M.J."/>
            <person name="Karaoz U."/>
            <person name="Brodie E.L."/>
            <person name="Williams K.H."/>
            <person name="Hubbard S.S."/>
            <person name="Banfield J.F."/>
        </authorList>
    </citation>
    <scope>NUCLEOTIDE SEQUENCE [LARGE SCALE GENOMIC DNA]</scope>
</reference>
<proteinExistence type="predicted"/>
<feature type="compositionally biased region" description="Polar residues" evidence="1">
    <location>
        <begin position="1"/>
        <end position="27"/>
    </location>
</feature>
<name>A0A1F7Y3B3_9BACT</name>
<dbReference type="AlphaFoldDB" id="A0A1F7Y3B3"/>
<gene>
    <name evidence="3" type="ORF">A2714_03300</name>
</gene>
<dbReference type="EMBL" id="MGGE01000005">
    <property type="protein sequence ID" value="OGM21804.1"/>
    <property type="molecule type" value="Genomic_DNA"/>
</dbReference>
<evidence type="ECO:0000256" key="1">
    <source>
        <dbReference type="SAM" id="MobiDB-lite"/>
    </source>
</evidence>
<dbReference type="Proteomes" id="UP000178419">
    <property type="component" value="Unassembled WGS sequence"/>
</dbReference>
<organism evidence="3 4">
    <name type="scientific">Candidatus Woesebacteria bacterium RIFCSPHIGHO2_01_FULL_38_9</name>
    <dbReference type="NCBI Taxonomy" id="1802492"/>
    <lineage>
        <taxon>Bacteria</taxon>
        <taxon>Candidatus Woeseibacteriota</taxon>
    </lineage>
</organism>
<feature type="region of interest" description="Disordered" evidence="1">
    <location>
        <begin position="1"/>
        <end position="33"/>
    </location>
</feature>
<comment type="caution">
    <text evidence="3">The sequence shown here is derived from an EMBL/GenBank/DDBJ whole genome shotgun (WGS) entry which is preliminary data.</text>
</comment>
<protein>
    <submittedName>
        <fullName evidence="3">Uncharacterized protein</fullName>
    </submittedName>
</protein>
<accession>A0A1F7Y3B3</accession>
<evidence type="ECO:0000256" key="2">
    <source>
        <dbReference type="SAM" id="Phobius"/>
    </source>
</evidence>